<dbReference type="Gene3D" id="3.90.850.10">
    <property type="entry name" value="Fumarylacetoacetase-like, C-terminal domain"/>
    <property type="match status" value="1"/>
</dbReference>
<dbReference type="GO" id="GO:0046872">
    <property type="term" value="F:metal ion binding"/>
    <property type="evidence" value="ECO:0007669"/>
    <property type="project" value="UniProtKB-KW"/>
</dbReference>
<dbReference type="SUPFAM" id="SSF56529">
    <property type="entry name" value="FAH"/>
    <property type="match status" value="1"/>
</dbReference>
<sequence length="180" mass="20159">MQIVRYRKNSSEGIGCINKLYVHDFSHDLMDNLLIGDKIHHLDSVEIIEPCRPGKIIAVAHNFLGKDQKENSEYEPSFFLKPSTSVCGPGTIISNPFPGLPMWGEPELAVVVKNRLNNATINDVKSGILGFTIANDLTVENIYQRDHHLARSKCPDKFCPIGPWIDTEFDPTNCLIEGIQ</sequence>
<dbReference type="EMBL" id="UINC01229860">
    <property type="protein sequence ID" value="SVE61752.1"/>
    <property type="molecule type" value="Genomic_DNA"/>
</dbReference>
<feature type="domain" description="Fumarylacetoacetase-like C-terminal" evidence="3">
    <location>
        <begin position="67"/>
        <end position="170"/>
    </location>
</feature>
<accession>A0A383EXS7</accession>
<evidence type="ECO:0000259" key="3">
    <source>
        <dbReference type="Pfam" id="PF01557"/>
    </source>
</evidence>
<comment type="similarity">
    <text evidence="1">Belongs to the FAH family.</text>
</comment>
<reference evidence="4" key="1">
    <citation type="submission" date="2018-05" db="EMBL/GenBank/DDBJ databases">
        <authorList>
            <person name="Lanie J.A."/>
            <person name="Ng W.-L."/>
            <person name="Kazmierczak K.M."/>
            <person name="Andrzejewski T.M."/>
            <person name="Davidsen T.M."/>
            <person name="Wayne K.J."/>
            <person name="Tettelin H."/>
            <person name="Glass J.I."/>
            <person name="Rusch D."/>
            <person name="Podicherti R."/>
            <person name="Tsui H.-C.T."/>
            <person name="Winkler M.E."/>
        </authorList>
    </citation>
    <scope>NUCLEOTIDE SEQUENCE</scope>
</reference>
<dbReference type="InterPro" id="IPR011234">
    <property type="entry name" value="Fumarylacetoacetase-like_C"/>
</dbReference>
<dbReference type="InterPro" id="IPR036663">
    <property type="entry name" value="Fumarylacetoacetase_C_sf"/>
</dbReference>
<protein>
    <recommendedName>
        <fullName evidence="3">Fumarylacetoacetase-like C-terminal domain-containing protein</fullName>
    </recommendedName>
</protein>
<dbReference type="AlphaFoldDB" id="A0A383EXS7"/>
<name>A0A383EXS7_9ZZZZ</name>
<dbReference type="GO" id="GO:0003824">
    <property type="term" value="F:catalytic activity"/>
    <property type="evidence" value="ECO:0007669"/>
    <property type="project" value="InterPro"/>
</dbReference>
<feature type="non-terminal residue" evidence="4">
    <location>
        <position position="180"/>
    </location>
</feature>
<dbReference type="Pfam" id="PF01557">
    <property type="entry name" value="FAA_hydrolase"/>
    <property type="match status" value="1"/>
</dbReference>
<dbReference type="InterPro" id="IPR051121">
    <property type="entry name" value="FAH"/>
</dbReference>
<evidence type="ECO:0000313" key="4">
    <source>
        <dbReference type="EMBL" id="SVE61752.1"/>
    </source>
</evidence>
<keyword evidence="2" id="KW-0479">Metal-binding</keyword>
<organism evidence="4">
    <name type="scientific">marine metagenome</name>
    <dbReference type="NCBI Taxonomy" id="408172"/>
    <lineage>
        <taxon>unclassified sequences</taxon>
        <taxon>metagenomes</taxon>
        <taxon>ecological metagenomes</taxon>
    </lineage>
</organism>
<dbReference type="PANTHER" id="PTHR42796:SF4">
    <property type="entry name" value="FUMARYLACETOACETATE HYDROLASE DOMAIN-CONTAINING PROTEIN 2A"/>
    <property type="match status" value="1"/>
</dbReference>
<evidence type="ECO:0000256" key="1">
    <source>
        <dbReference type="ARBA" id="ARBA00010211"/>
    </source>
</evidence>
<dbReference type="PANTHER" id="PTHR42796">
    <property type="entry name" value="FUMARYLACETOACETATE HYDROLASE DOMAIN-CONTAINING PROTEIN 2A-RELATED"/>
    <property type="match status" value="1"/>
</dbReference>
<proteinExistence type="inferred from homology"/>
<dbReference type="GO" id="GO:0044281">
    <property type="term" value="P:small molecule metabolic process"/>
    <property type="evidence" value="ECO:0007669"/>
    <property type="project" value="UniProtKB-ARBA"/>
</dbReference>
<gene>
    <name evidence="4" type="ORF">METZ01_LOCUS514606</name>
</gene>
<evidence type="ECO:0000256" key="2">
    <source>
        <dbReference type="ARBA" id="ARBA00022723"/>
    </source>
</evidence>